<dbReference type="InterPro" id="IPR036431">
    <property type="entry name" value="ARID_dom_sf"/>
</dbReference>
<feature type="compositionally biased region" description="Low complexity" evidence="6">
    <location>
        <begin position="156"/>
        <end position="179"/>
    </location>
</feature>
<dbReference type="EnsemblMetazoa" id="XM_016989654">
    <property type="protein sequence ID" value="XP_016845143"/>
    <property type="gene ID" value="LOC100115281"/>
</dbReference>
<comment type="subcellular location">
    <subcellularLocation>
        <location evidence="1">Nucleus</location>
    </subcellularLocation>
</comment>
<organism evidence="9 10">
    <name type="scientific">Nasonia vitripennis</name>
    <name type="common">Parasitic wasp</name>
    <dbReference type="NCBI Taxonomy" id="7425"/>
    <lineage>
        <taxon>Eukaryota</taxon>
        <taxon>Metazoa</taxon>
        <taxon>Ecdysozoa</taxon>
        <taxon>Arthropoda</taxon>
        <taxon>Hexapoda</taxon>
        <taxon>Insecta</taxon>
        <taxon>Pterygota</taxon>
        <taxon>Neoptera</taxon>
        <taxon>Endopterygota</taxon>
        <taxon>Hymenoptera</taxon>
        <taxon>Apocrita</taxon>
        <taxon>Proctotrupomorpha</taxon>
        <taxon>Chalcidoidea</taxon>
        <taxon>Pteromalidae</taxon>
        <taxon>Pteromalinae</taxon>
        <taxon>Nasonia</taxon>
    </lineage>
</organism>
<dbReference type="InterPro" id="IPR001606">
    <property type="entry name" value="ARID_dom"/>
</dbReference>
<keyword evidence="4" id="KW-0804">Transcription</keyword>
<feature type="domain" description="REKLES" evidence="8">
    <location>
        <begin position="575"/>
        <end position="666"/>
    </location>
</feature>
<feature type="compositionally biased region" description="Polar residues" evidence="6">
    <location>
        <begin position="60"/>
        <end position="74"/>
    </location>
</feature>
<evidence type="ECO:0000256" key="3">
    <source>
        <dbReference type="ARBA" id="ARBA00023125"/>
    </source>
</evidence>
<dbReference type="PANTHER" id="PTHR15348">
    <property type="entry name" value="AT-RICH INTERACTIVE DOMAIN-CONTAINING PROTEIN ARID DOMAIN- CONTAINING PROTEIN DEAD RINGER PROTEIN B-CELL REGULATOR OF IGH TRANSCRIPTION BRIGHT"/>
    <property type="match status" value="1"/>
</dbReference>
<dbReference type="PANTHER" id="PTHR15348:SF0">
    <property type="entry name" value="PROTEIN DEAD RINGER"/>
    <property type="match status" value="1"/>
</dbReference>
<dbReference type="GO" id="GO:0005634">
    <property type="term" value="C:nucleus"/>
    <property type="evidence" value="ECO:0007669"/>
    <property type="project" value="UniProtKB-SubCell"/>
</dbReference>
<proteinExistence type="predicted"/>
<dbReference type="GeneID" id="100115281"/>
<feature type="region of interest" description="Disordered" evidence="6">
    <location>
        <begin position="489"/>
        <end position="510"/>
    </location>
</feature>
<dbReference type="SMART" id="SM01014">
    <property type="entry name" value="ARID"/>
    <property type="match status" value="1"/>
</dbReference>
<evidence type="ECO:0000256" key="2">
    <source>
        <dbReference type="ARBA" id="ARBA00023015"/>
    </source>
</evidence>
<evidence type="ECO:0000313" key="9">
    <source>
        <dbReference type="EnsemblMetazoa" id="XP_016845143"/>
    </source>
</evidence>
<feature type="compositionally biased region" description="Polar residues" evidence="6">
    <location>
        <begin position="429"/>
        <end position="440"/>
    </location>
</feature>
<keyword evidence="2" id="KW-0805">Transcription regulation</keyword>
<feature type="compositionally biased region" description="Basic and acidic residues" evidence="6">
    <location>
        <begin position="38"/>
        <end position="47"/>
    </location>
</feature>
<feature type="domain" description="ARID" evidence="7">
    <location>
        <begin position="261"/>
        <end position="353"/>
    </location>
</feature>
<sequence length="687" mass="73847">MEILDEYQDSMGQPVPGDVANMASMAHHRHTPDSPMSHQEEDLSDPDRQDEESGEELPQQPLQANNHSSADNTPVPTPLSHLNSLMSSSHPHFLAKIKLENEMDLLNNKSGLEALQAVQAAMGGGGFNLPFSFPNPSAFLVPNQQHAQLAPGGMPLNPSSNNNNNNNSSSSSSNNNQNLGVGGGNNVPSSASSHSSESSQGSGRNGSVLETANRESVPGGGAGSVHSQSGSQAQQAHQQQTSWSFEEQFKQVRQLYEINDDPKRKEFLDDLFSFMQKRGTPINRLPIMAKSVLDLYELYNLVIARGGLVDVINKKLWQEIIKGLHLPSSITSAAFTLRTQYMKYLYPYECEKKHLSTPGELQAAIDGNRREGRRSNYGAYGGGGEAGQQQLMHHQRSPHAPSSLASLHQQISPLSLVSAAVQQAAAASGQHQVGPQNPVNGSAAHTPLLHHPHHPQHSQTPVAGMAPEFEAHMAEYVKRLQHEMRVRRTSPNRLIHRQGSASPPPARSPSRDAAILEMSRFTLWNMYNNNLHPGIGYPPSAVSPQNSSHSPPPQPGSPEPQKEALDLGLRSSPGSSSPARQSPPSSGGSIAIKRELELTSGTSASKRLCMDEDGPAESALGALPALPGTHIKISNRGDGRDNSLVVSMELNGVMYQGVLFAQTDGRASVSASTNNNETKASTRNVVS</sequence>
<dbReference type="Proteomes" id="UP000002358">
    <property type="component" value="Chromosome 3"/>
</dbReference>
<dbReference type="Pfam" id="PF01388">
    <property type="entry name" value="ARID"/>
    <property type="match status" value="1"/>
</dbReference>
<feature type="compositionally biased region" description="Low complexity" evidence="6">
    <location>
        <begin position="567"/>
        <end position="589"/>
    </location>
</feature>
<evidence type="ECO:0000313" key="10">
    <source>
        <dbReference type="Proteomes" id="UP000002358"/>
    </source>
</evidence>
<keyword evidence="10" id="KW-1185">Reference proteome</keyword>
<evidence type="ECO:0000256" key="4">
    <source>
        <dbReference type="ARBA" id="ARBA00023163"/>
    </source>
</evidence>
<dbReference type="RefSeq" id="XP_016845143.1">
    <property type="nucleotide sequence ID" value="XM_016989654.3"/>
</dbReference>
<dbReference type="SMART" id="SM00501">
    <property type="entry name" value="BRIGHT"/>
    <property type="match status" value="1"/>
</dbReference>
<accession>A0A7M7IVA8</accession>
<keyword evidence="5" id="KW-0539">Nucleus</keyword>
<evidence type="ECO:0000259" key="7">
    <source>
        <dbReference type="PROSITE" id="PS51011"/>
    </source>
</evidence>
<feature type="region of interest" description="Disordered" evidence="6">
    <location>
        <begin position="363"/>
        <end position="407"/>
    </location>
</feature>
<feature type="region of interest" description="Disordered" evidence="6">
    <location>
        <begin position="427"/>
        <end position="461"/>
    </location>
</feature>
<dbReference type="CDD" id="cd16881">
    <property type="entry name" value="ARID_Dri-like"/>
    <property type="match status" value="1"/>
</dbReference>
<feature type="region of interest" description="Disordered" evidence="6">
    <location>
        <begin position="1"/>
        <end position="84"/>
    </location>
</feature>
<feature type="region of interest" description="Disordered" evidence="6">
    <location>
        <begin position="536"/>
        <end position="597"/>
    </location>
</feature>
<feature type="compositionally biased region" description="Low complexity" evidence="6">
    <location>
        <begin position="186"/>
        <end position="207"/>
    </location>
</feature>
<evidence type="ECO:0000256" key="1">
    <source>
        <dbReference type="ARBA" id="ARBA00004123"/>
    </source>
</evidence>
<dbReference type="InParanoid" id="A0A7M7IVA8"/>
<dbReference type="Gene3D" id="1.10.150.60">
    <property type="entry name" value="ARID DNA-binding domain"/>
    <property type="match status" value="1"/>
</dbReference>
<dbReference type="SMR" id="A0A7M7IVA8"/>
<evidence type="ECO:0000256" key="5">
    <source>
        <dbReference type="ARBA" id="ARBA00023242"/>
    </source>
</evidence>
<dbReference type="GO" id="GO:0003677">
    <property type="term" value="F:DNA binding"/>
    <property type="evidence" value="ECO:0007669"/>
    <property type="project" value="UniProtKB-KW"/>
</dbReference>
<dbReference type="InterPro" id="IPR023334">
    <property type="entry name" value="REKLES_domain"/>
</dbReference>
<evidence type="ECO:0008006" key="11">
    <source>
        <dbReference type="Google" id="ProtNLM"/>
    </source>
</evidence>
<dbReference type="PROSITE" id="PS51011">
    <property type="entry name" value="ARID"/>
    <property type="match status" value="1"/>
</dbReference>
<evidence type="ECO:0000256" key="6">
    <source>
        <dbReference type="SAM" id="MobiDB-lite"/>
    </source>
</evidence>
<dbReference type="FunFam" id="1.10.150.60:FF:000007">
    <property type="entry name" value="AT-rich interactive domain-containing protein 3C"/>
    <property type="match status" value="1"/>
</dbReference>
<protein>
    <recommendedName>
        <fullName evidence="11">Protein dead ringer</fullName>
    </recommendedName>
</protein>
<dbReference type="GO" id="GO:0006357">
    <property type="term" value="P:regulation of transcription by RNA polymerase II"/>
    <property type="evidence" value="ECO:0007669"/>
    <property type="project" value="InterPro"/>
</dbReference>
<dbReference type="CTD" id="56729"/>
<dbReference type="OrthoDB" id="10044343at2759"/>
<feature type="region of interest" description="Disordered" evidence="6">
    <location>
        <begin position="148"/>
        <end position="243"/>
    </location>
</feature>
<feature type="compositionally biased region" description="Low complexity" evidence="6">
    <location>
        <begin position="224"/>
        <end position="242"/>
    </location>
</feature>
<dbReference type="PROSITE" id="PS51486">
    <property type="entry name" value="REKLES"/>
    <property type="match status" value="1"/>
</dbReference>
<dbReference type="SUPFAM" id="SSF46774">
    <property type="entry name" value="ARID-like"/>
    <property type="match status" value="1"/>
</dbReference>
<reference evidence="9" key="1">
    <citation type="submission" date="2021-01" db="UniProtKB">
        <authorList>
            <consortium name="EnsemblMetazoa"/>
        </authorList>
    </citation>
    <scope>IDENTIFICATION</scope>
</reference>
<dbReference type="InterPro" id="IPR045147">
    <property type="entry name" value="ARI3A/B/C"/>
</dbReference>
<keyword evidence="3" id="KW-0238">DNA-binding</keyword>
<dbReference type="AlphaFoldDB" id="A0A7M7IVA8"/>
<name>A0A7M7IVA8_NASVI</name>
<evidence type="ECO:0000259" key="8">
    <source>
        <dbReference type="PROSITE" id="PS51486"/>
    </source>
</evidence>